<dbReference type="Gene3D" id="3.90.78.10">
    <property type="entry name" value="UDP-N-acetylenolpyruvoylglucosamine reductase, C-terminal domain"/>
    <property type="match status" value="1"/>
</dbReference>
<evidence type="ECO:0000313" key="21">
    <source>
        <dbReference type="Proteomes" id="UP001299608"/>
    </source>
</evidence>
<reference evidence="19" key="2">
    <citation type="submission" date="2020-02" db="EMBL/GenBank/DDBJ databases">
        <authorList>
            <person name="Littmann E."/>
            <person name="Sorbara M."/>
        </authorList>
    </citation>
    <scope>NUCLEOTIDE SEQUENCE</scope>
    <source>
        <strain evidence="19">MSK.1.17</strain>
    </source>
</reference>
<comment type="caution">
    <text evidence="18">The sequence shown here is derived from an EMBL/GenBank/DDBJ whole genome shotgun (WGS) entry which is preliminary data.</text>
</comment>
<evidence type="ECO:0000256" key="13">
    <source>
        <dbReference type="ARBA" id="ARBA00023306"/>
    </source>
</evidence>
<dbReference type="GO" id="GO:0008360">
    <property type="term" value="P:regulation of cell shape"/>
    <property type="evidence" value="ECO:0007669"/>
    <property type="project" value="UniProtKB-KW"/>
</dbReference>
<protein>
    <recommendedName>
        <fullName evidence="16">UDP-N-acetylenolpyruvoylglucosamine reductase</fullName>
        <ecNumber evidence="16">1.3.1.98</ecNumber>
    </recommendedName>
    <alternativeName>
        <fullName evidence="16">UDP-N-acetylmuramate dehydrogenase</fullName>
    </alternativeName>
</protein>
<evidence type="ECO:0000256" key="10">
    <source>
        <dbReference type="ARBA" id="ARBA00022960"/>
    </source>
</evidence>
<evidence type="ECO:0000256" key="15">
    <source>
        <dbReference type="ARBA" id="ARBA00048914"/>
    </source>
</evidence>
<dbReference type="Proteomes" id="UP001299608">
    <property type="component" value="Unassembled WGS sequence"/>
</dbReference>
<dbReference type="GeneID" id="97206040"/>
<dbReference type="EC" id="1.3.1.98" evidence="16"/>
<keyword evidence="12 16" id="KW-0560">Oxidoreductase</keyword>
<name>A0AAW5C628_9FIRM</name>
<sequence>MNLEHTLKDILETELPGCRFMEPMSRHTSFRIGGPAEIFISPSGEEELAAVLRVLGTYHVPWRILGNGSNLLVSDSGCEGAVIAMEGISHMEACHSILRVGGGQLLGRAAHLALEHSLTGMEFAAGIPGSAGGALVMNAGAYGSEMKDILREARVMTPEGEVLVLDAGALELGYRTSCIPSKGYIVLEAVFGLKPGDRSAIEARMKELSARRREKQPLEYPSAGSTFKRPQGYFAGKLIEDAGLRGYQLGGAQVSEKHCGFVINSNGATASDVMALCDHVRKRVMETSGVKLEMEVKRWGRF</sequence>
<keyword evidence="5 16" id="KW-0963">Cytoplasm</keyword>
<feature type="active site" evidence="16">
    <location>
        <position position="175"/>
    </location>
</feature>
<dbReference type="InterPro" id="IPR016166">
    <property type="entry name" value="FAD-bd_PCMH"/>
</dbReference>
<dbReference type="InterPro" id="IPR016169">
    <property type="entry name" value="FAD-bd_PCMH_sub2"/>
</dbReference>
<evidence type="ECO:0000256" key="11">
    <source>
        <dbReference type="ARBA" id="ARBA00022984"/>
    </source>
</evidence>
<dbReference type="Pfam" id="PF01565">
    <property type="entry name" value="FAD_binding_4"/>
    <property type="match status" value="1"/>
</dbReference>
<dbReference type="InterPro" id="IPR016167">
    <property type="entry name" value="FAD-bd_PCMH_sub1"/>
</dbReference>
<dbReference type="AlphaFoldDB" id="A0AAW5C628"/>
<evidence type="ECO:0000313" key="20">
    <source>
        <dbReference type="Proteomes" id="UP000669239"/>
    </source>
</evidence>
<dbReference type="GO" id="GO:0071555">
    <property type="term" value="P:cell wall organization"/>
    <property type="evidence" value="ECO:0007669"/>
    <property type="project" value="UniProtKB-KW"/>
</dbReference>
<evidence type="ECO:0000256" key="8">
    <source>
        <dbReference type="ARBA" id="ARBA00022827"/>
    </source>
</evidence>
<evidence type="ECO:0000256" key="12">
    <source>
        <dbReference type="ARBA" id="ARBA00023002"/>
    </source>
</evidence>
<keyword evidence="11 16" id="KW-0573">Peptidoglycan synthesis</keyword>
<feature type="active site" evidence="16">
    <location>
        <position position="295"/>
    </location>
</feature>
<dbReference type="InterPro" id="IPR036635">
    <property type="entry name" value="MurB_C_sf"/>
</dbReference>
<dbReference type="Gene3D" id="3.30.43.10">
    <property type="entry name" value="Uridine Diphospho-n-acetylenolpyruvylglucosamine Reductase, domain 2"/>
    <property type="match status" value="1"/>
</dbReference>
<dbReference type="InterPro" id="IPR036318">
    <property type="entry name" value="FAD-bd_PCMH-like_sf"/>
</dbReference>
<evidence type="ECO:0000256" key="3">
    <source>
        <dbReference type="ARBA" id="ARBA00004496"/>
    </source>
</evidence>
<keyword evidence="7 16" id="KW-0285">Flavoprotein</keyword>
<evidence type="ECO:0000256" key="16">
    <source>
        <dbReference type="HAMAP-Rule" id="MF_00037"/>
    </source>
</evidence>
<dbReference type="InterPro" id="IPR006094">
    <property type="entry name" value="Oxid_FAD_bind_N"/>
</dbReference>
<comment type="function">
    <text evidence="2 16">Cell wall formation.</text>
</comment>
<dbReference type="Gene3D" id="3.30.465.10">
    <property type="match status" value="1"/>
</dbReference>
<dbReference type="GO" id="GO:0071949">
    <property type="term" value="F:FAD binding"/>
    <property type="evidence" value="ECO:0007669"/>
    <property type="project" value="InterPro"/>
</dbReference>
<evidence type="ECO:0000256" key="4">
    <source>
        <dbReference type="ARBA" id="ARBA00004752"/>
    </source>
</evidence>
<comment type="pathway">
    <text evidence="4 16">Cell wall biogenesis; peptidoglycan biosynthesis.</text>
</comment>
<evidence type="ECO:0000256" key="2">
    <source>
        <dbReference type="ARBA" id="ARBA00003921"/>
    </source>
</evidence>
<evidence type="ECO:0000256" key="9">
    <source>
        <dbReference type="ARBA" id="ARBA00022857"/>
    </source>
</evidence>
<accession>A0AAW5C628</accession>
<keyword evidence="6 16" id="KW-0132">Cell division</keyword>
<proteinExistence type="inferred from homology"/>
<gene>
    <name evidence="16 18" type="primary">murB</name>
    <name evidence="19" type="ORF">G5B36_15600</name>
    <name evidence="18" type="ORF">L0N08_20005</name>
</gene>
<dbReference type="SUPFAM" id="SSF56176">
    <property type="entry name" value="FAD-binding/transporter-associated domain-like"/>
    <property type="match status" value="1"/>
</dbReference>
<dbReference type="EMBL" id="JAKNGE010000027">
    <property type="protein sequence ID" value="MCG4747719.1"/>
    <property type="molecule type" value="Genomic_DNA"/>
</dbReference>
<dbReference type="GO" id="GO:0009252">
    <property type="term" value="P:peptidoglycan biosynthetic process"/>
    <property type="evidence" value="ECO:0007669"/>
    <property type="project" value="UniProtKB-UniRule"/>
</dbReference>
<keyword evidence="14 16" id="KW-0961">Cell wall biogenesis/degradation</keyword>
<feature type="domain" description="FAD-binding PCMH-type" evidence="17">
    <location>
        <begin position="31"/>
        <end position="196"/>
    </location>
</feature>
<dbReference type="InterPro" id="IPR011601">
    <property type="entry name" value="MurB_C"/>
</dbReference>
<keyword evidence="10 16" id="KW-0133">Cell shape</keyword>
<reference evidence="18" key="3">
    <citation type="submission" date="2022-01" db="EMBL/GenBank/DDBJ databases">
        <title>Collection of gut derived symbiotic bacterial strains cultured from healthy donors.</title>
        <authorList>
            <person name="Lin H."/>
            <person name="Kohout C."/>
            <person name="Waligurski E."/>
            <person name="Pamer E.G."/>
        </authorList>
    </citation>
    <scope>NUCLEOTIDE SEQUENCE</scope>
    <source>
        <strain evidence="18">DFI.6.55</strain>
    </source>
</reference>
<evidence type="ECO:0000313" key="18">
    <source>
        <dbReference type="EMBL" id="MCG4747719.1"/>
    </source>
</evidence>
<evidence type="ECO:0000256" key="6">
    <source>
        <dbReference type="ARBA" id="ARBA00022618"/>
    </source>
</evidence>
<dbReference type="PROSITE" id="PS51387">
    <property type="entry name" value="FAD_PCMH"/>
    <property type="match status" value="1"/>
</dbReference>
<keyword evidence="9 16" id="KW-0521">NADP</keyword>
<dbReference type="NCBIfam" id="TIGR00179">
    <property type="entry name" value="murB"/>
    <property type="match status" value="1"/>
</dbReference>
<dbReference type="EMBL" id="JAAITT010000022">
    <property type="protein sequence ID" value="NSJ50115.1"/>
    <property type="molecule type" value="Genomic_DNA"/>
</dbReference>
<dbReference type="PANTHER" id="PTHR21071:SF4">
    <property type="entry name" value="UDP-N-ACETYLENOLPYRUVOYLGLUCOSAMINE REDUCTASE"/>
    <property type="match status" value="1"/>
</dbReference>
<feature type="active site" description="Proton donor" evidence="16">
    <location>
        <position position="225"/>
    </location>
</feature>
<evidence type="ECO:0000256" key="1">
    <source>
        <dbReference type="ARBA" id="ARBA00001974"/>
    </source>
</evidence>
<dbReference type="InterPro" id="IPR003170">
    <property type="entry name" value="MurB"/>
</dbReference>
<dbReference type="NCBIfam" id="NF010480">
    <property type="entry name" value="PRK13905.1"/>
    <property type="match status" value="1"/>
</dbReference>
<dbReference type="RefSeq" id="WP_165642393.1">
    <property type="nucleotide sequence ID" value="NZ_BAABZL010000001.1"/>
</dbReference>
<evidence type="ECO:0000256" key="7">
    <source>
        <dbReference type="ARBA" id="ARBA00022630"/>
    </source>
</evidence>
<keyword evidence="13 16" id="KW-0131">Cell cycle</keyword>
<keyword evidence="8 16" id="KW-0274">FAD</keyword>
<dbReference type="GO" id="GO:0005829">
    <property type="term" value="C:cytosol"/>
    <property type="evidence" value="ECO:0007669"/>
    <property type="project" value="TreeGrafter"/>
</dbReference>
<dbReference type="HAMAP" id="MF_00037">
    <property type="entry name" value="MurB"/>
    <property type="match status" value="1"/>
</dbReference>
<comment type="similarity">
    <text evidence="16">Belongs to the MurB family.</text>
</comment>
<comment type="subcellular location">
    <subcellularLocation>
        <location evidence="3 16">Cytoplasm</location>
    </subcellularLocation>
</comment>
<evidence type="ECO:0000259" key="17">
    <source>
        <dbReference type="PROSITE" id="PS51387"/>
    </source>
</evidence>
<dbReference type="GO" id="GO:0051301">
    <property type="term" value="P:cell division"/>
    <property type="evidence" value="ECO:0007669"/>
    <property type="project" value="UniProtKB-KW"/>
</dbReference>
<reference evidence="19 20" key="1">
    <citation type="journal article" date="2020" name="Cell Host Microbe">
        <title>Functional and Genomic Variation between Human-Derived Isolates of Lachnospiraceae Reveals Inter- and Intra-Species Diversity.</title>
        <authorList>
            <person name="Sorbara M.T."/>
            <person name="Littmann E.R."/>
            <person name="Fontana E."/>
            <person name="Moody T.U."/>
            <person name="Kohout C.E."/>
            <person name="Gjonbalaj M."/>
            <person name="Eaton V."/>
            <person name="Seok R."/>
            <person name="Leiner I.M."/>
            <person name="Pamer E.G."/>
        </authorList>
    </citation>
    <scope>NUCLEOTIDE SEQUENCE [LARGE SCALE GENOMIC DNA]</scope>
    <source>
        <strain evidence="19 20">MSK.1.17</strain>
    </source>
</reference>
<evidence type="ECO:0000256" key="5">
    <source>
        <dbReference type="ARBA" id="ARBA00022490"/>
    </source>
</evidence>
<organism evidence="18 21">
    <name type="scientific">Enterocloster aldenensis</name>
    <dbReference type="NCBI Taxonomy" id="358742"/>
    <lineage>
        <taxon>Bacteria</taxon>
        <taxon>Bacillati</taxon>
        <taxon>Bacillota</taxon>
        <taxon>Clostridia</taxon>
        <taxon>Lachnospirales</taxon>
        <taxon>Lachnospiraceae</taxon>
        <taxon>Enterocloster</taxon>
    </lineage>
</organism>
<keyword evidence="20" id="KW-1185">Reference proteome</keyword>
<dbReference type="SUPFAM" id="SSF56194">
    <property type="entry name" value="Uridine diphospho-N-Acetylenolpyruvylglucosamine reductase, MurB, C-terminal domain"/>
    <property type="match status" value="1"/>
</dbReference>
<comment type="cofactor">
    <cofactor evidence="1 16">
        <name>FAD</name>
        <dbReference type="ChEBI" id="CHEBI:57692"/>
    </cofactor>
</comment>
<evidence type="ECO:0000256" key="14">
    <source>
        <dbReference type="ARBA" id="ARBA00023316"/>
    </source>
</evidence>
<dbReference type="Pfam" id="PF02873">
    <property type="entry name" value="MurB_C"/>
    <property type="match status" value="1"/>
</dbReference>
<dbReference type="PANTHER" id="PTHR21071">
    <property type="entry name" value="UDP-N-ACETYLENOLPYRUVOYLGLUCOSAMINE REDUCTASE"/>
    <property type="match status" value="1"/>
</dbReference>
<dbReference type="Proteomes" id="UP000669239">
    <property type="component" value="Unassembled WGS sequence"/>
</dbReference>
<dbReference type="GO" id="GO:0008762">
    <property type="term" value="F:UDP-N-acetylmuramate dehydrogenase activity"/>
    <property type="evidence" value="ECO:0007669"/>
    <property type="project" value="UniProtKB-UniRule"/>
</dbReference>
<comment type="catalytic activity">
    <reaction evidence="15 16">
        <text>UDP-N-acetyl-alpha-D-muramate + NADP(+) = UDP-N-acetyl-3-O-(1-carboxyvinyl)-alpha-D-glucosamine + NADPH + H(+)</text>
        <dbReference type="Rhea" id="RHEA:12248"/>
        <dbReference type="ChEBI" id="CHEBI:15378"/>
        <dbReference type="ChEBI" id="CHEBI:57783"/>
        <dbReference type="ChEBI" id="CHEBI:58349"/>
        <dbReference type="ChEBI" id="CHEBI:68483"/>
        <dbReference type="ChEBI" id="CHEBI:70757"/>
        <dbReference type="EC" id="1.3.1.98"/>
    </reaction>
</comment>
<evidence type="ECO:0000313" key="19">
    <source>
        <dbReference type="EMBL" id="NSJ50115.1"/>
    </source>
</evidence>